<evidence type="ECO:0000256" key="1">
    <source>
        <dbReference type="ARBA" id="ARBA00010690"/>
    </source>
</evidence>
<comment type="similarity">
    <text evidence="1">Belongs to the type III secretion exporter family.</text>
</comment>
<feature type="compositionally biased region" description="Basic and acidic residues" evidence="2">
    <location>
        <begin position="1"/>
        <end position="11"/>
    </location>
</feature>
<dbReference type="PANTHER" id="PTHR30531:SF12">
    <property type="entry name" value="FLAGELLAR BIOSYNTHETIC PROTEIN FLHB"/>
    <property type="match status" value="1"/>
</dbReference>
<protein>
    <submittedName>
        <fullName evidence="4">Flagellar type III secretion system protein FlhB</fullName>
    </submittedName>
</protein>
<accession>A0ABT6N2Z4</accession>
<dbReference type="Pfam" id="PF01312">
    <property type="entry name" value="Bac_export_2"/>
    <property type="match status" value="1"/>
</dbReference>
<evidence type="ECO:0000313" key="5">
    <source>
        <dbReference type="Proteomes" id="UP001160625"/>
    </source>
</evidence>
<dbReference type="InterPro" id="IPR006135">
    <property type="entry name" value="T3SS_substrate_exporter"/>
</dbReference>
<keyword evidence="5" id="KW-1185">Reference proteome</keyword>
<proteinExistence type="inferred from homology"/>
<reference evidence="4" key="1">
    <citation type="submission" date="2023-04" db="EMBL/GenBank/DDBJ databases">
        <title>Sphingomonas sp. MAHUQ-71 isolated from rice field.</title>
        <authorList>
            <person name="Huq M.A."/>
        </authorList>
    </citation>
    <scope>NUCLEOTIDE SEQUENCE</scope>
    <source>
        <strain evidence="4">MAHUQ-71</strain>
    </source>
</reference>
<sequence>MAEGDSGEKTEAPTAKRLRESAEKGDVLQSKELGSALVMIVGAGWLALGGPLLVQALSELLRGSLSFGRDAIDTFQPGQAVEARLAGLALPLGLLFLATIAAAVGAPALLGSFGFRWGAIAFKADRINPLAGLGRIFGTQGLVELVKAIAKIAVMGAIGWWLLKSRLPMITTMGRNDIVSNMADVGHTFVFAVIVMAMGLVLIAGVDVPVQIFRRLSRLRMTKQEVKEEYKQTEGSPELKGAVRRRQMETARRSARAQMADASVVLTNPTHFAVALRYRPGQDAAPVVVARGRGATADAIRALAEEFDVPMLRYPQLARAIYFTTRAGQVIREDLYVAVATVLAFVFNIDRAMAEGRSQPEIDVPGEARFDENGRPEA</sequence>
<dbReference type="InterPro" id="IPR029025">
    <property type="entry name" value="T3SS_substrate_exporter_C"/>
</dbReference>
<feature type="region of interest" description="Disordered" evidence="2">
    <location>
        <begin position="1"/>
        <end position="23"/>
    </location>
</feature>
<evidence type="ECO:0000313" key="4">
    <source>
        <dbReference type="EMBL" id="MDH7639607.1"/>
    </source>
</evidence>
<keyword evidence="4" id="KW-0282">Flagellum</keyword>
<evidence type="ECO:0000256" key="3">
    <source>
        <dbReference type="SAM" id="Phobius"/>
    </source>
</evidence>
<dbReference type="PANTHER" id="PTHR30531">
    <property type="entry name" value="FLAGELLAR BIOSYNTHETIC PROTEIN FLHB"/>
    <property type="match status" value="1"/>
</dbReference>
<dbReference type="EMBL" id="JARYGZ010000001">
    <property type="protein sequence ID" value="MDH7639607.1"/>
    <property type="molecule type" value="Genomic_DNA"/>
</dbReference>
<name>A0ABT6N2Z4_9SPHN</name>
<dbReference type="PRINTS" id="PR00950">
    <property type="entry name" value="TYPE3IMSPROT"/>
</dbReference>
<keyword evidence="3" id="KW-1133">Transmembrane helix</keyword>
<organism evidence="4 5">
    <name type="scientific">Sphingomonas oryzagri</name>
    <dbReference type="NCBI Taxonomy" id="3042314"/>
    <lineage>
        <taxon>Bacteria</taxon>
        <taxon>Pseudomonadati</taxon>
        <taxon>Pseudomonadota</taxon>
        <taxon>Alphaproteobacteria</taxon>
        <taxon>Sphingomonadales</taxon>
        <taxon>Sphingomonadaceae</taxon>
        <taxon>Sphingomonas</taxon>
    </lineage>
</organism>
<keyword evidence="4" id="KW-0969">Cilium</keyword>
<dbReference type="Proteomes" id="UP001160625">
    <property type="component" value="Unassembled WGS sequence"/>
</dbReference>
<feature type="region of interest" description="Disordered" evidence="2">
    <location>
        <begin position="358"/>
        <end position="378"/>
    </location>
</feature>
<keyword evidence="3" id="KW-0812">Transmembrane</keyword>
<feature type="transmembrane region" description="Helical" evidence="3">
    <location>
        <begin position="189"/>
        <end position="213"/>
    </location>
</feature>
<feature type="transmembrane region" description="Helical" evidence="3">
    <location>
        <begin position="145"/>
        <end position="163"/>
    </location>
</feature>
<keyword evidence="4" id="KW-0966">Cell projection</keyword>
<dbReference type="RefSeq" id="WP_281044868.1">
    <property type="nucleotide sequence ID" value="NZ_JARYGZ010000001.1"/>
</dbReference>
<dbReference type="Gene3D" id="3.40.1690.10">
    <property type="entry name" value="secretion proteins EscU"/>
    <property type="match status" value="1"/>
</dbReference>
<dbReference type="SUPFAM" id="SSF160544">
    <property type="entry name" value="EscU C-terminal domain-like"/>
    <property type="match status" value="1"/>
</dbReference>
<feature type="transmembrane region" description="Helical" evidence="3">
    <location>
        <begin position="33"/>
        <end position="54"/>
    </location>
</feature>
<gene>
    <name evidence="4" type="ORF">QGN17_12790</name>
</gene>
<comment type="caution">
    <text evidence="4">The sequence shown here is derived from an EMBL/GenBank/DDBJ whole genome shotgun (WGS) entry which is preliminary data.</text>
</comment>
<feature type="transmembrane region" description="Helical" evidence="3">
    <location>
        <begin position="88"/>
        <end position="110"/>
    </location>
</feature>
<keyword evidence="3" id="KW-0472">Membrane</keyword>
<evidence type="ECO:0000256" key="2">
    <source>
        <dbReference type="SAM" id="MobiDB-lite"/>
    </source>
</evidence>